<evidence type="ECO:0000256" key="16">
    <source>
        <dbReference type="SAM" id="SignalP"/>
    </source>
</evidence>
<dbReference type="CDD" id="cd14066">
    <property type="entry name" value="STKc_IRAK"/>
    <property type="match status" value="1"/>
</dbReference>
<dbReference type="GO" id="GO:0005524">
    <property type="term" value="F:ATP binding"/>
    <property type="evidence" value="ECO:0007669"/>
    <property type="project" value="UniProtKB-KW"/>
</dbReference>
<dbReference type="InterPro" id="IPR013695">
    <property type="entry name" value="WAK"/>
</dbReference>
<evidence type="ECO:0000256" key="8">
    <source>
        <dbReference type="ARBA" id="ARBA00022840"/>
    </source>
</evidence>
<keyword evidence="19" id="KW-1185">Reference proteome</keyword>
<sequence length="711" mass="79343">MAAVEFTVFHVILLFWSLRTAESRVATFTGCESSCGGIEIPYPFGMKEGCFLDERFKIHCNSSSEYPKLTVNGTDLVVRSISASDSTIYANFPIVFTNCEGKDRNTVVDLEGSPFVFSSENFFVASGCNNLALMNQNNSAIGGCVSICDKNRILIAGCSGINCCQTRIPSNLKVFNVTMKGIDDRNGSGGEKQCRYAYLADRSLIDVYGRDYYYGGDSDLNYMKDVDSVRAVLDWGIDRRVFESLVNNGSYNLSYTSTCKELNTSISSTIQSPIVQCSCETGFEGNPYLSGICQEGTTFVSSRRKIKAKMASLGVVVGFGALFLFIGLWWLHKVFKRKRCEKLKKKYFKRNGGLLLEEQLSSGEVNVEKIKMFPSKELDKATDHYNANRMLGQGGQGTVYKGMLADGKIVAVKKSKVIDEGNLRQFINEVVLLSQINHRNVVKLLGCCLETELPLLVYEFIPNGTLFQFLHDPNEEFPLTWEMRSRIATEVAGALFYLHSAASIAIFHRDIKSTNILLDEKYRAKVADFGTSRSVSVDQTHVTTLVQGTFGYLDPEYFQSSQFTDKSDVYSFGVVLVELLTGQKPISFTRTEEQGRSLATHFLMAMESNCLFDILDPQVVKQGKKEDVMMIASLARSCLRLNGKERPTMKEVTMVLERIQKSDNLIVQREIEYDRKEVMGAPWDVTSPSTISSFGISASSSLDEKPLLHTC</sequence>
<dbReference type="Proteomes" id="UP000326939">
    <property type="component" value="Chromosome 11"/>
</dbReference>
<dbReference type="PANTHER" id="PTHR27005:SF335">
    <property type="entry name" value="PROTEIN KINASE DOMAIN-CONTAINING PROTEIN"/>
    <property type="match status" value="1"/>
</dbReference>
<evidence type="ECO:0000256" key="3">
    <source>
        <dbReference type="ARBA" id="ARBA00022679"/>
    </source>
</evidence>
<keyword evidence="10 15" id="KW-0472">Membrane</keyword>
<evidence type="ECO:0000256" key="13">
    <source>
        <dbReference type="ARBA" id="ARBA00047558"/>
    </source>
</evidence>
<dbReference type="InterPro" id="IPR025287">
    <property type="entry name" value="WAK_GUB"/>
</dbReference>
<evidence type="ECO:0000313" key="18">
    <source>
        <dbReference type="EMBL" id="KAB5534229.1"/>
    </source>
</evidence>
<evidence type="ECO:0000256" key="12">
    <source>
        <dbReference type="ARBA" id="ARBA00023180"/>
    </source>
</evidence>
<dbReference type="SUPFAM" id="SSF56112">
    <property type="entry name" value="Protein kinase-like (PK-like)"/>
    <property type="match status" value="1"/>
</dbReference>
<keyword evidence="5 16" id="KW-0732">Signal</keyword>
<evidence type="ECO:0000313" key="19">
    <source>
        <dbReference type="Proteomes" id="UP000326939"/>
    </source>
</evidence>
<feature type="domain" description="Protein kinase" evidence="17">
    <location>
        <begin position="385"/>
        <end position="659"/>
    </location>
</feature>
<gene>
    <name evidence="18" type="ORF">DKX38_017315</name>
</gene>
<feature type="chain" id="PRO_5024295681" description="Protein kinase domain-containing protein" evidence="16">
    <location>
        <begin position="24"/>
        <end position="711"/>
    </location>
</feature>
<keyword evidence="4 15" id="KW-0812">Transmembrane</keyword>
<dbReference type="SMART" id="SM00220">
    <property type="entry name" value="S_TKc"/>
    <property type="match status" value="1"/>
</dbReference>
<dbReference type="GO" id="GO:0005886">
    <property type="term" value="C:plasma membrane"/>
    <property type="evidence" value="ECO:0007669"/>
    <property type="project" value="TreeGrafter"/>
</dbReference>
<keyword evidence="8" id="KW-0067">ATP-binding</keyword>
<dbReference type="PROSITE" id="PS00108">
    <property type="entry name" value="PROTEIN_KINASE_ST"/>
    <property type="match status" value="1"/>
</dbReference>
<dbReference type="GO" id="GO:0004674">
    <property type="term" value="F:protein serine/threonine kinase activity"/>
    <property type="evidence" value="ECO:0007669"/>
    <property type="project" value="UniProtKB-KW"/>
</dbReference>
<evidence type="ECO:0000256" key="6">
    <source>
        <dbReference type="ARBA" id="ARBA00022741"/>
    </source>
</evidence>
<organism evidence="18 19">
    <name type="scientific">Salix brachista</name>
    <dbReference type="NCBI Taxonomy" id="2182728"/>
    <lineage>
        <taxon>Eukaryota</taxon>
        <taxon>Viridiplantae</taxon>
        <taxon>Streptophyta</taxon>
        <taxon>Embryophyta</taxon>
        <taxon>Tracheophyta</taxon>
        <taxon>Spermatophyta</taxon>
        <taxon>Magnoliopsida</taxon>
        <taxon>eudicotyledons</taxon>
        <taxon>Gunneridae</taxon>
        <taxon>Pentapetalae</taxon>
        <taxon>rosids</taxon>
        <taxon>fabids</taxon>
        <taxon>Malpighiales</taxon>
        <taxon>Salicaceae</taxon>
        <taxon>Saliceae</taxon>
        <taxon>Salix</taxon>
    </lineage>
</organism>
<keyword evidence="3" id="KW-0808">Transferase</keyword>
<dbReference type="Gene3D" id="1.10.510.10">
    <property type="entry name" value="Transferase(Phosphotransferase) domain 1"/>
    <property type="match status" value="1"/>
</dbReference>
<accession>A0A5N5KUX5</accession>
<keyword evidence="6" id="KW-0547">Nucleotide-binding</keyword>
<protein>
    <recommendedName>
        <fullName evidence="17">Protein kinase domain-containing protein</fullName>
    </recommendedName>
</protein>
<evidence type="ECO:0000256" key="14">
    <source>
        <dbReference type="ARBA" id="ARBA00047951"/>
    </source>
</evidence>
<keyword evidence="7" id="KW-0418">Kinase</keyword>
<evidence type="ECO:0000256" key="11">
    <source>
        <dbReference type="ARBA" id="ARBA00023157"/>
    </source>
</evidence>
<dbReference type="FunFam" id="1.10.510.10:FF:000084">
    <property type="entry name" value="Wall-associated receptor kinase 2"/>
    <property type="match status" value="1"/>
</dbReference>
<dbReference type="AlphaFoldDB" id="A0A5N5KUX5"/>
<dbReference type="Gene3D" id="3.30.200.20">
    <property type="entry name" value="Phosphorylase Kinase, domain 1"/>
    <property type="match status" value="1"/>
</dbReference>
<keyword evidence="12" id="KW-0325">Glycoprotein</keyword>
<dbReference type="PROSITE" id="PS50011">
    <property type="entry name" value="PROTEIN_KINASE_DOM"/>
    <property type="match status" value="1"/>
</dbReference>
<evidence type="ECO:0000256" key="15">
    <source>
        <dbReference type="SAM" id="Phobius"/>
    </source>
</evidence>
<dbReference type="Pfam" id="PF13947">
    <property type="entry name" value="GUB_WAK_bind"/>
    <property type="match status" value="1"/>
</dbReference>
<dbReference type="InterPro" id="IPR008271">
    <property type="entry name" value="Ser/Thr_kinase_AS"/>
</dbReference>
<evidence type="ECO:0000256" key="2">
    <source>
        <dbReference type="ARBA" id="ARBA00022527"/>
    </source>
</evidence>
<feature type="transmembrane region" description="Helical" evidence="15">
    <location>
        <begin position="310"/>
        <end position="331"/>
    </location>
</feature>
<evidence type="ECO:0000259" key="17">
    <source>
        <dbReference type="PROSITE" id="PS50011"/>
    </source>
</evidence>
<dbReference type="Pfam" id="PF08488">
    <property type="entry name" value="WAK"/>
    <property type="match status" value="1"/>
</dbReference>
<proteinExistence type="predicted"/>
<dbReference type="PANTHER" id="PTHR27005">
    <property type="entry name" value="WALL-ASSOCIATED RECEPTOR KINASE-LIKE 21"/>
    <property type="match status" value="1"/>
</dbReference>
<evidence type="ECO:0000256" key="1">
    <source>
        <dbReference type="ARBA" id="ARBA00004479"/>
    </source>
</evidence>
<dbReference type="InterPro" id="IPR011009">
    <property type="entry name" value="Kinase-like_dom_sf"/>
</dbReference>
<evidence type="ECO:0000256" key="9">
    <source>
        <dbReference type="ARBA" id="ARBA00022989"/>
    </source>
</evidence>
<evidence type="ECO:0000256" key="7">
    <source>
        <dbReference type="ARBA" id="ARBA00022777"/>
    </source>
</evidence>
<keyword evidence="2" id="KW-0723">Serine/threonine-protein kinase</keyword>
<dbReference type="GO" id="GO:0007166">
    <property type="term" value="P:cell surface receptor signaling pathway"/>
    <property type="evidence" value="ECO:0007669"/>
    <property type="project" value="InterPro"/>
</dbReference>
<dbReference type="GO" id="GO:0030247">
    <property type="term" value="F:polysaccharide binding"/>
    <property type="evidence" value="ECO:0007669"/>
    <property type="project" value="InterPro"/>
</dbReference>
<dbReference type="InterPro" id="IPR000719">
    <property type="entry name" value="Prot_kinase_dom"/>
</dbReference>
<evidence type="ECO:0000256" key="4">
    <source>
        <dbReference type="ARBA" id="ARBA00022692"/>
    </source>
</evidence>
<evidence type="ECO:0000256" key="10">
    <source>
        <dbReference type="ARBA" id="ARBA00023136"/>
    </source>
</evidence>
<reference evidence="19" key="1">
    <citation type="journal article" date="2019" name="Gigascience">
        <title>De novo genome assembly of the endangered Acer yangbiense, a plant species with extremely small populations endemic to Yunnan Province, China.</title>
        <authorList>
            <person name="Yang J."/>
            <person name="Wariss H.M."/>
            <person name="Tao L."/>
            <person name="Zhang R."/>
            <person name="Yun Q."/>
            <person name="Hollingsworth P."/>
            <person name="Dao Z."/>
            <person name="Luo G."/>
            <person name="Guo H."/>
            <person name="Ma Y."/>
            <person name="Sun W."/>
        </authorList>
    </citation>
    <scope>NUCLEOTIDE SEQUENCE [LARGE SCALE GENOMIC DNA]</scope>
    <source>
        <strain evidence="19">cv. br00</strain>
    </source>
</reference>
<dbReference type="Pfam" id="PF00069">
    <property type="entry name" value="Pkinase"/>
    <property type="match status" value="1"/>
</dbReference>
<comment type="caution">
    <text evidence="18">The sequence shown here is derived from an EMBL/GenBank/DDBJ whole genome shotgun (WGS) entry which is preliminary data.</text>
</comment>
<feature type="signal peptide" evidence="16">
    <location>
        <begin position="1"/>
        <end position="23"/>
    </location>
</feature>
<dbReference type="EMBL" id="VDCV01000011">
    <property type="protein sequence ID" value="KAB5534229.1"/>
    <property type="molecule type" value="Genomic_DNA"/>
</dbReference>
<keyword evidence="9 15" id="KW-1133">Transmembrane helix</keyword>
<comment type="catalytic activity">
    <reaction evidence="13">
        <text>L-seryl-[protein] + ATP = O-phospho-L-seryl-[protein] + ADP + H(+)</text>
        <dbReference type="Rhea" id="RHEA:17989"/>
        <dbReference type="Rhea" id="RHEA-COMP:9863"/>
        <dbReference type="Rhea" id="RHEA-COMP:11604"/>
        <dbReference type="ChEBI" id="CHEBI:15378"/>
        <dbReference type="ChEBI" id="CHEBI:29999"/>
        <dbReference type="ChEBI" id="CHEBI:30616"/>
        <dbReference type="ChEBI" id="CHEBI:83421"/>
        <dbReference type="ChEBI" id="CHEBI:456216"/>
    </reaction>
</comment>
<keyword evidence="11" id="KW-1015">Disulfide bond</keyword>
<name>A0A5N5KUX5_9ROSI</name>
<evidence type="ECO:0000256" key="5">
    <source>
        <dbReference type="ARBA" id="ARBA00022729"/>
    </source>
</evidence>
<comment type="catalytic activity">
    <reaction evidence="14">
        <text>L-threonyl-[protein] + ATP = O-phospho-L-threonyl-[protein] + ADP + H(+)</text>
        <dbReference type="Rhea" id="RHEA:46608"/>
        <dbReference type="Rhea" id="RHEA-COMP:11060"/>
        <dbReference type="Rhea" id="RHEA-COMP:11605"/>
        <dbReference type="ChEBI" id="CHEBI:15378"/>
        <dbReference type="ChEBI" id="CHEBI:30013"/>
        <dbReference type="ChEBI" id="CHEBI:30616"/>
        <dbReference type="ChEBI" id="CHEBI:61977"/>
        <dbReference type="ChEBI" id="CHEBI:456216"/>
    </reaction>
</comment>
<comment type="subcellular location">
    <subcellularLocation>
        <location evidence="1">Membrane</location>
        <topology evidence="1">Single-pass type I membrane protein</topology>
    </subcellularLocation>
</comment>
<dbReference type="InterPro" id="IPR045274">
    <property type="entry name" value="WAK-like"/>
</dbReference>
<dbReference type="FunFam" id="3.30.200.20:FF:000043">
    <property type="entry name" value="Wall-associated receptor kinase 2"/>
    <property type="match status" value="1"/>
</dbReference>